<dbReference type="Proteomes" id="UP001064896">
    <property type="component" value="Chromosome"/>
</dbReference>
<gene>
    <name evidence="1" type="ORF">PSm6_11640</name>
</gene>
<reference evidence="1" key="1">
    <citation type="submission" date="2020-05" db="EMBL/GenBank/DDBJ databases">
        <title>Complete genome sequence of Pseudomonas sp. Sm006.</title>
        <authorList>
            <person name="Takeuchi K."/>
            <person name="Someya N."/>
        </authorList>
    </citation>
    <scope>NUCLEOTIDE SEQUENCE</scope>
    <source>
        <strain evidence="1">Sm006</strain>
    </source>
</reference>
<accession>A0ABM7L5G5</accession>
<evidence type="ECO:0000313" key="1">
    <source>
        <dbReference type="EMBL" id="BCD84757.1"/>
    </source>
</evidence>
<keyword evidence="2" id="KW-1185">Reference proteome</keyword>
<evidence type="ECO:0000313" key="2">
    <source>
        <dbReference type="Proteomes" id="UP001064896"/>
    </source>
</evidence>
<dbReference type="RefSeq" id="WP_265169728.1">
    <property type="nucleotide sequence ID" value="NZ_AP023081.1"/>
</dbReference>
<sequence>MLSFKLRSELDYLREALVDVSEFTKWVDNISRLFDGLDDVLIKLFGVSQTKMPEAVSELRQFSNPIATVVKGINPRKVFNLIEGLLTAIEKTYEFEFEDVGLVRDLERELNAFSGLYEAYIDSYGIDAAVRLISAAGRLLLSIKVIVGAVELSHRNLEESSPRIVGSSELSLYLSDVQGLHDFAGKLMALNNLYEALGRLLNVDVAERPISIQKIESGSLWSKVFGDSKIIGLMIDLLRGSASYMYREYTREGKVSSVPAKLDSMNAVLEFSKRLQDLGVDTDEIHEELRRATVGIAKNLNVLIESQSEIRVNGEPQSLALEVSKSLSYNSWVPQIPYDPPKIEIGKSVPLLGADPKPDN</sequence>
<protein>
    <submittedName>
        <fullName evidence="1">Uncharacterized protein</fullName>
    </submittedName>
</protein>
<proteinExistence type="predicted"/>
<dbReference type="EMBL" id="AP023081">
    <property type="protein sequence ID" value="BCD84757.1"/>
    <property type="molecule type" value="Genomic_DNA"/>
</dbReference>
<organism evidence="1 2">
    <name type="scientific">Pseudomonas solani</name>
    <dbReference type="NCBI Taxonomy" id="2731552"/>
    <lineage>
        <taxon>Bacteria</taxon>
        <taxon>Pseudomonadati</taxon>
        <taxon>Pseudomonadota</taxon>
        <taxon>Gammaproteobacteria</taxon>
        <taxon>Pseudomonadales</taxon>
        <taxon>Pseudomonadaceae</taxon>
        <taxon>Pseudomonas</taxon>
    </lineage>
</organism>
<name>A0ABM7L5G5_9PSED</name>